<feature type="region of interest" description="Disordered" evidence="1">
    <location>
        <begin position="717"/>
        <end position="741"/>
    </location>
</feature>
<dbReference type="AlphaFoldDB" id="A0AAN6QDU5"/>
<evidence type="ECO:0000313" key="3">
    <source>
        <dbReference type="Proteomes" id="UP001302812"/>
    </source>
</evidence>
<sequence>MRKHRTFRMWPGVHDAADYAAWYVGPRTAAEEPEYPFYDAWWQDLVKASAPTTNLGATPDGGHGDSVKEKKATKWLTGRLEMFGLWSESAQHDKNWAATMFGLCDLGDTWDSWILVRMIQSTLVWRENEVPAALLEQHHILTDEIPLPFTHPSTFVEIARYDSPAYRIKSVPDTEVELVRELVESVGLEHNDAWDLVYFEATRNVLFPHFSVPGEDRPHVFYLTEDVNKRYLAEGRQFPGQSLPCRCPRCAPNRYQGSAIGMWDSPSHVSNPKTVVFSRRKLQDTSFLSNPNRFWIDWNDCIFIMGRGEKDGHIIDGDTIYILETLPGIKARALKEARVDRNDERLGLASASLFFNLRLAHQGHWMDGNRNLLRDMMGSRYRPHYNDFAYVIPPSEFNFGEAVPLRHGSYGRTYSVPWGKARQYDLSGDIVYVNGSAIIKLVADFRQTDSPVNPAELFRTKFEAFYNAIAGNRFHNIVTFFGYTPVTVWYTDDDEPHLSKPNITAGTGLRSERVWAFVFEHATEGPLLAKIAELVKLSMPRMPVDETWYTLFKLLFEVGTAIRGVHVTGPHRAIHPLNILARNNPMHPRASVFKLPRTVDSLLDELPIAERYQAVLCEPSDVPSVHLTTPGGLYHHYLAPEIRFATAAATGGYDTSNHTTSTDTYGFARFVLDAIRVAGRKGLNDTYGAGGVVLFVEILALLEGILSWHDRAEHDEKVKEEATCDDNSKRDGHTGNDGQPHPVWQAICRRYMGLDREQAMDELVKIMRDVVTQQVYLVRSYLVPSDNIWYDMENTVPNVWSVLDEPMGGLNRSTVQLYSIYEQQAVGGRWPGDSSSDGDDDSEDHGLGDDSDHDDGDDVEDEGDHDRSEDDGDDSEDEDDDSGGGGGDDDGDEPVWREHVSSQGPQSEDHLLSGPLSLGSYHAVGDVDL</sequence>
<dbReference type="GeneID" id="89940227"/>
<feature type="compositionally biased region" description="Basic and acidic residues" evidence="1">
    <location>
        <begin position="717"/>
        <end position="734"/>
    </location>
</feature>
<feature type="compositionally biased region" description="Acidic residues" evidence="1">
    <location>
        <begin position="851"/>
        <end position="893"/>
    </location>
</feature>
<evidence type="ECO:0000313" key="2">
    <source>
        <dbReference type="EMBL" id="KAK4108398.1"/>
    </source>
</evidence>
<feature type="region of interest" description="Disordered" evidence="1">
    <location>
        <begin position="827"/>
        <end position="929"/>
    </location>
</feature>
<dbReference type="RefSeq" id="XP_064665968.1">
    <property type="nucleotide sequence ID" value="XM_064816102.1"/>
</dbReference>
<dbReference type="Proteomes" id="UP001302812">
    <property type="component" value="Unassembled WGS sequence"/>
</dbReference>
<reference evidence="2" key="1">
    <citation type="journal article" date="2023" name="Mol. Phylogenet. Evol.">
        <title>Genome-scale phylogeny and comparative genomics of the fungal order Sordariales.</title>
        <authorList>
            <person name="Hensen N."/>
            <person name="Bonometti L."/>
            <person name="Westerberg I."/>
            <person name="Brannstrom I.O."/>
            <person name="Guillou S."/>
            <person name="Cros-Aarteil S."/>
            <person name="Calhoun S."/>
            <person name="Haridas S."/>
            <person name="Kuo A."/>
            <person name="Mondo S."/>
            <person name="Pangilinan J."/>
            <person name="Riley R."/>
            <person name="LaButti K."/>
            <person name="Andreopoulos B."/>
            <person name="Lipzen A."/>
            <person name="Chen C."/>
            <person name="Yan M."/>
            <person name="Daum C."/>
            <person name="Ng V."/>
            <person name="Clum A."/>
            <person name="Steindorff A."/>
            <person name="Ohm R.A."/>
            <person name="Martin F."/>
            <person name="Silar P."/>
            <person name="Natvig D.O."/>
            <person name="Lalanne C."/>
            <person name="Gautier V."/>
            <person name="Ament-Velasquez S.L."/>
            <person name="Kruys A."/>
            <person name="Hutchinson M.I."/>
            <person name="Powell A.J."/>
            <person name="Barry K."/>
            <person name="Miller A.N."/>
            <person name="Grigoriev I.V."/>
            <person name="Debuchy R."/>
            <person name="Gladieux P."/>
            <person name="Hiltunen Thoren M."/>
            <person name="Johannesson H."/>
        </authorList>
    </citation>
    <scope>NUCLEOTIDE SEQUENCE</scope>
    <source>
        <strain evidence="2">CBS 508.74</strain>
    </source>
</reference>
<comment type="caution">
    <text evidence="2">The sequence shown here is derived from an EMBL/GenBank/DDBJ whole genome shotgun (WGS) entry which is preliminary data.</text>
</comment>
<accession>A0AAN6QDU5</accession>
<keyword evidence="3" id="KW-1185">Reference proteome</keyword>
<proteinExistence type="predicted"/>
<gene>
    <name evidence="2" type="ORF">N656DRAFT_784153</name>
</gene>
<name>A0AAN6QDU5_9PEZI</name>
<evidence type="ECO:0000256" key="1">
    <source>
        <dbReference type="SAM" id="MobiDB-lite"/>
    </source>
</evidence>
<dbReference type="EMBL" id="MU853363">
    <property type="protein sequence ID" value="KAK4108398.1"/>
    <property type="molecule type" value="Genomic_DNA"/>
</dbReference>
<reference evidence="2" key="2">
    <citation type="submission" date="2023-05" db="EMBL/GenBank/DDBJ databases">
        <authorList>
            <consortium name="Lawrence Berkeley National Laboratory"/>
            <person name="Steindorff A."/>
            <person name="Hensen N."/>
            <person name="Bonometti L."/>
            <person name="Westerberg I."/>
            <person name="Brannstrom I.O."/>
            <person name="Guillou S."/>
            <person name="Cros-Aarteil S."/>
            <person name="Calhoun S."/>
            <person name="Haridas S."/>
            <person name="Kuo A."/>
            <person name="Mondo S."/>
            <person name="Pangilinan J."/>
            <person name="Riley R."/>
            <person name="Labutti K."/>
            <person name="Andreopoulos B."/>
            <person name="Lipzen A."/>
            <person name="Chen C."/>
            <person name="Yanf M."/>
            <person name="Daum C."/>
            <person name="Ng V."/>
            <person name="Clum A."/>
            <person name="Ohm R."/>
            <person name="Martin F."/>
            <person name="Silar P."/>
            <person name="Natvig D."/>
            <person name="Lalanne C."/>
            <person name="Gautier V."/>
            <person name="Ament-Velasquez S.L."/>
            <person name="Kruys A."/>
            <person name="Hutchinson M.I."/>
            <person name="Powell A.J."/>
            <person name="Barry K."/>
            <person name="Miller A.N."/>
            <person name="Grigoriev I.V."/>
            <person name="Debuchy R."/>
            <person name="Gladieux P."/>
            <person name="Thoren M.H."/>
            <person name="Johannesson H."/>
        </authorList>
    </citation>
    <scope>NUCLEOTIDE SEQUENCE</scope>
    <source>
        <strain evidence="2">CBS 508.74</strain>
    </source>
</reference>
<organism evidence="2 3">
    <name type="scientific">Canariomyces notabilis</name>
    <dbReference type="NCBI Taxonomy" id="2074819"/>
    <lineage>
        <taxon>Eukaryota</taxon>
        <taxon>Fungi</taxon>
        <taxon>Dikarya</taxon>
        <taxon>Ascomycota</taxon>
        <taxon>Pezizomycotina</taxon>
        <taxon>Sordariomycetes</taxon>
        <taxon>Sordariomycetidae</taxon>
        <taxon>Sordariales</taxon>
        <taxon>Chaetomiaceae</taxon>
        <taxon>Canariomyces</taxon>
    </lineage>
</organism>
<protein>
    <submittedName>
        <fullName evidence="2">Uncharacterized protein</fullName>
    </submittedName>
</protein>